<keyword evidence="5" id="KW-0810">Translation regulation</keyword>
<evidence type="ECO:0000313" key="9">
    <source>
        <dbReference type="EMBL" id="KIW13634.1"/>
    </source>
</evidence>
<evidence type="ECO:0000256" key="4">
    <source>
        <dbReference type="ARBA" id="ARBA00022491"/>
    </source>
</evidence>
<feature type="compositionally biased region" description="Basic residues" evidence="7">
    <location>
        <begin position="349"/>
        <end position="358"/>
    </location>
</feature>
<dbReference type="STRING" id="91928.A0A0D2BR10"/>
<evidence type="ECO:0000256" key="2">
    <source>
        <dbReference type="ARBA" id="ARBA00007665"/>
    </source>
</evidence>
<feature type="compositionally biased region" description="Basic and acidic residues" evidence="7">
    <location>
        <begin position="142"/>
        <end position="153"/>
    </location>
</feature>
<dbReference type="PROSITE" id="PS00910">
    <property type="entry name" value="UPF0029"/>
    <property type="match status" value="1"/>
</dbReference>
<feature type="compositionally biased region" description="Basic residues" evidence="7">
    <location>
        <begin position="131"/>
        <end position="141"/>
    </location>
</feature>
<feature type="domain" description="RWD" evidence="8">
    <location>
        <begin position="15"/>
        <end position="127"/>
    </location>
</feature>
<dbReference type="Pfam" id="PF01205">
    <property type="entry name" value="Impact_N"/>
    <property type="match status" value="1"/>
</dbReference>
<dbReference type="OrthoDB" id="69641at2759"/>
<dbReference type="AlphaFoldDB" id="A0A0D2BR10"/>
<dbReference type="GO" id="GO:0140469">
    <property type="term" value="P:GCN2-mediated signaling"/>
    <property type="evidence" value="ECO:0007669"/>
    <property type="project" value="TreeGrafter"/>
</dbReference>
<dbReference type="Gene3D" id="3.30.230.30">
    <property type="entry name" value="Impact, N-terminal domain"/>
    <property type="match status" value="1"/>
</dbReference>
<dbReference type="InterPro" id="IPR001498">
    <property type="entry name" value="Impact_N"/>
</dbReference>
<comment type="subcellular location">
    <subcellularLocation>
        <location evidence="1">Cytoplasm</location>
    </subcellularLocation>
</comment>
<evidence type="ECO:0000256" key="6">
    <source>
        <dbReference type="ARBA" id="ARBA00023016"/>
    </source>
</evidence>
<dbReference type="EMBL" id="KN847497">
    <property type="protein sequence ID" value="KIW13634.1"/>
    <property type="molecule type" value="Genomic_DNA"/>
</dbReference>
<accession>A0A0D2BR10</accession>
<dbReference type="Proteomes" id="UP000053328">
    <property type="component" value="Unassembled WGS sequence"/>
</dbReference>
<gene>
    <name evidence="9" type="ORF">PV08_08825</name>
</gene>
<feature type="compositionally biased region" description="Basic and acidic residues" evidence="7">
    <location>
        <begin position="338"/>
        <end position="348"/>
    </location>
</feature>
<evidence type="ECO:0000259" key="8">
    <source>
        <dbReference type="PROSITE" id="PS50908"/>
    </source>
</evidence>
<dbReference type="PANTHER" id="PTHR16301">
    <property type="entry name" value="IMPACT-RELATED"/>
    <property type="match status" value="1"/>
</dbReference>
<dbReference type="HOGENOM" id="CLU_045276_0_1_1"/>
<name>A0A0D2BR10_9EURO</name>
<feature type="region of interest" description="Disordered" evidence="7">
    <location>
        <begin position="130"/>
        <end position="176"/>
    </location>
</feature>
<dbReference type="GO" id="GO:0005737">
    <property type="term" value="C:cytoplasm"/>
    <property type="evidence" value="ECO:0007669"/>
    <property type="project" value="UniProtKB-SubCell"/>
</dbReference>
<dbReference type="InterPro" id="IPR020569">
    <property type="entry name" value="UPF0029_Impact_CS"/>
</dbReference>
<dbReference type="PANTHER" id="PTHR16301:SF25">
    <property type="entry name" value="PROTEIN IMPACT"/>
    <property type="match status" value="1"/>
</dbReference>
<evidence type="ECO:0000256" key="7">
    <source>
        <dbReference type="SAM" id="MobiDB-lite"/>
    </source>
</evidence>
<feature type="region of interest" description="Disordered" evidence="7">
    <location>
        <begin position="338"/>
        <end position="358"/>
    </location>
</feature>
<dbReference type="InterPro" id="IPR023582">
    <property type="entry name" value="Impact"/>
</dbReference>
<dbReference type="SUPFAM" id="SSF54495">
    <property type="entry name" value="UBC-like"/>
    <property type="match status" value="1"/>
</dbReference>
<dbReference type="InterPro" id="IPR036956">
    <property type="entry name" value="Impact_N_sf"/>
</dbReference>
<protein>
    <recommendedName>
        <fullName evidence="8">RWD domain-containing protein</fullName>
    </recommendedName>
</protein>
<dbReference type="GO" id="GO:0006446">
    <property type="term" value="P:regulation of translational initiation"/>
    <property type="evidence" value="ECO:0007669"/>
    <property type="project" value="TreeGrafter"/>
</dbReference>
<organism evidence="9 10">
    <name type="scientific">Exophiala spinifera</name>
    <dbReference type="NCBI Taxonomy" id="91928"/>
    <lineage>
        <taxon>Eukaryota</taxon>
        <taxon>Fungi</taxon>
        <taxon>Dikarya</taxon>
        <taxon>Ascomycota</taxon>
        <taxon>Pezizomycotina</taxon>
        <taxon>Eurotiomycetes</taxon>
        <taxon>Chaetothyriomycetidae</taxon>
        <taxon>Chaetothyriales</taxon>
        <taxon>Herpotrichiellaceae</taxon>
        <taxon>Exophiala</taxon>
    </lineage>
</organism>
<dbReference type="SUPFAM" id="SSF54211">
    <property type="entry name" value="Ribosomal protein S5 domain 2-like"/>
    <property type="match status" value="1"/>
</dbReference>
<dbReference type="Gene3D" id="3.10.110.10">
    <property type="entry name" value="Ubiquitin Conjugating Enzyme"/>
    <property type="match status" value="1"/>
</dbReference>
<sequence>MSEPEKAVSNAALADEVEALNSIYGPNTLVVRGDSSSSASTTSTLDTTTAVLQLPDLPFSFLVSFPTDYPANAPPTIVGTQSTGGSGRGEGEAAVTILRDVLGRVWVPDQVCLFDLLEEAGPLLQQEQHHNHNNHHHHHHHGAAEDHTADVAKRSAAASASAAPPPPPPTAVSATAAGRDHYHSYERDDLTRDTAAAAAASSGVPAPAWVVSEPLTVNRSTFVARACRATALSAATDSISHLLATNKKVAGATHNITAWRIRGARNAQTGAATAVQDCDDDGETAAGGRLLHLMQLMDVWDVVVVVTRWYGGVKLGPDRFRLINSVAREVLVKGGFDAKGETESDRHPGKAGKGKGKK</sequence>
<evidence type="ECO:0000256" key="5">
    <source>
        <dbReference type="ARBA" id="ARBA00022845"/>
    </source>
</evidence>
<evidence type="ECO:0000256" key="1">
    <source>
        <dbReference type="ARBA" id="ARBA00004496"/>
    </source>
</evidence>
<dbReference type="GeneID" id="27335908"/>
<evidence type="ECO:0000256" key="3">
    <source>
        <dbReference type="ARBA" id="ARBA00022490"/>
    </source>
</evidence>
<dbReference type="PROSITE" id="PS50908">
    <property type="entry name" value="RWD"/>
    <property type="match status" value="1"/>
</dbReference>
<dbReference type="InterPro" id="IPR020568">
    <property type="entry name" value="Ribosomal_Su5_D2-typ_SF"/>
</dbReference>
<dbReference type="RefSeq" id="XP_016233850.1">
    <property type="nucleotide sequence ID" value="XM_016383147.1"/>
</dbReference>
<proteinExistence type="inferred from homology"/>
<comment type="similarity">
    <text evidence="2">Belongs to the IMPACT family.</text>
</comment>
<dbReference type="InterPro" id="IPR006575">
    <property type="entry name" value="RWD_dom"/>
</dbReference>
<dbReference type="InterPro" id="IPR016135">
    <property type="entry name" value="UBQ-conjugating_enzyme/RWD"/>
</dbReference>
<keyword evidence="6" id="KW-0346">Stress response</keyword>
<keyword evidence="3" id="KW-0963">Cytoplasm</keyword>
<dbReference type="Pfam" id="PF05773">
    <property type="entry name" value="RWD"/>
    <property type="match status" value="1"/>
</dbReference>
<keyword evidence="4" id="KW-0678">Repressor</keyword>
<reference evidence="9 10" key="1">
    <citation type="submission" date="2015-01" db="EMBL/GenBank/DDBJ databases">
        <title>The Genome Sequence of Exophiala spinifera CBS89968.</title>
        <authorList>
            <consortium name="The Broad Institute Genomics Platform"/>
            <person name="Cuomo C."/>
            <person name="de Hoog S."/>
            <person name="Gorbushina A."/>
            <person name="Stielow B."/>
            <person name="Teixiera M."/>
            <person name="Abouelleil A."/>
            <person name="Chapman S.B."/>
            <person name="Priest M."/>
            <person name="Young S.K."/>
            <person name="Wortman J."/>
            <person name="Nusbaum C."/>
            <person name="Birren B."/>
        </authorList>
    </citation>
    <scope>NUCLEOTIDE SEQUENCE [LARGE SCALE GENOMIC DNA]</scope>
    <source>
        <strain evidence="9 10">CBS 89968</strain>
    </source>
</reference>
<dbReference type="VEuPathDB" id="FungiDB:PV08_08825"/>
<evidence type="ECO:0000313" key="10">
    <source>
        <dbReference type="Proteomes" id="UP000053328"/>
    </source>
</evidence>
<keyword evidence="10" id="KW-1185">Reference proteome</keyword>